<dbReference type="Pfam" id="PF21023">
    <property type="entry name" value="DENR_N"/>
    <property type="match status" value="1"/>
</dbReference>
<sequence length="286" mass="31841">MAIQLILTLSLVSLFSKLCSGTSQNHFCYVCEPKEIADVVITPSVRTQFTATDIDTIADCKDFTMNESFVKKCPEPYTNACVKAEIDSTNKMSDAENQAEDVEEESECGDVPWGAPIPGVKYPLQIILCGNCGLPLEYCEYYPEYEKCKQWLESELPDEFEKRMTLEDAKNGAGGEGEERKRQKRGGKGLVKPKKKVDGPKGLKIFRAARGKKKSVTVVQGLKSFDVDIKDASKFFSQKFSCGSSATGDDEVVIQGDVKDDLFDILSQKWPQIDEDLIEDLGDLKR</sequence>
<dbReference type="GO" id="GO:0002188">
    <property type="term" value="P:translation reinitiation"/>
    <property type="evidence" value="ECO:0007669"/>
    <property type="project" value="TreeGrafter"/>
</dbReference>
<comment type="similarity">
    <text evidence="1">Belongs to the DENR family.</text>
</comment>
<evidence type="ECO:0000256" key="1">
    <source>
        <dbReference type="ARBA" id="ARBA00007514"/>
    </source>
</evidence>
<dbReference type="PANTHER" id="PTHR12789:SF0">
    <property type="entry name" value="DENSITY-REGULATED PROTEIN"/>
    <property type="match status" value="1"/>
</dbReference>
<accession>A0A7R8W8S6</accession>
<feature type="chain" id="PRO_5043624565" description="Density-regulated protein homolog" evidence="4">
    <location>
        <begin position="22"/>
        <end position="286"/>
    </location>
</feature>
<dbReference type="EMBL" id="OB660392">
    <property type="protein sequence ID" value="CAD7224535.1"/>
    <property type="molecule type" value="Genomic_DNA"/>
</dbReference>
<dbReference type="InterPro" id="IPR050318">
    <property type="entry name" value="DENR/SUI1_TIF"/>
</dbReference>
<feature type="domain" description="SUI1" evidence="5">
    <location>
        <begin position="203"/>
        <end position="270"/>
    </location>
</feature>
<evidence type="ECO:0000259" key="5">
    <source>
        <dbReference type="PROSITE" id="PS50296"/>
    </source>
</evidence>
<feature type="signal peptide" evidence="4">
    <location>
        <begin position="1"/>
        <end position="21"/>
    </location>
</feature>
<reference evidence="6" key="1">
    <citation type="submission" date="2020-11" db="EMBL/GenBank/DDBJ databases">
        <authorList>
            <person name="Tran Van P."/>
        </authorList>
    </citation>
    <scope>NUCLEOTIDE SEQUENCE</scope>
</reference>
<keyword evidence="4" id="KW-0732">Signal</keyword>
<dbReference type="CDD" id="cd11607">
    <property type="entry name" value="DENR_C"/>
    <property type="match status" value="1"/>
</dbReference>
<dbReference type="GO" id="GO:0003743">
    <property type="term" value="F:translation initiation factor activity"/>
    <property type="evidence" value="ECO:0007669"/>
    <property type="project" value="InterPro"/>
</dbReference>
<dbReference type="GO" id="GO:0001731">
    <property type="term" value="P:formation of translation preinitiation complex"/>
    <property type="evidence" value="ECO:0007669"/>
    <property type="project" value="TreeGrafter"/>
</dbReference>
<dbReference type="GO" id="GO:0003729">
    <property type="term" value="F:mRNA binding"/>
    <property type="evidence" value="ECO:0007669"/>
    <property type="project" value="TreeGrafter"/>
</dbReference>
<evidence type="ECO:0000313" key="6">
    <source>
        <dbReference type="EMBL" id="CAD7224535.1"/>
    </source>
</evidence>
<dbReference type="OrthoDB" id="277199at2759"/>
<proteinExistence type="inferred from homology"/>
<name>A0A7R8W8S6_9CRUS</name>
<dbReference type="PANTHER" id="PTHR12789">
    <property type="entry name" value="DENSITY-REGULATED PROTEIN HOMOLOG"/>
    <property type="match status" value="1"/>
</dbReference>
<dbReference type="Gene3D" id="3.30.780.10">
    <property type="entry name" value="SUI1-like domain"/>
    <property type="match status" value="1"/>
</dbReference>
<evidence type="ECO:0000256" key="4">
    <source>
        <dbReference type="SAM" id="SignalP"/>
    </source>
</evidence>
<evidence type="ECO:0000256" key="3">
    <source>
        <dbReference type="SAM" id="MobiDB-lite"/>
    </source>
</evidence>
<dbReference type="InterPro" id="IPR046447">
    <property type="entry name" value="DENR_C"/>
</dbReference>
<dbReference type="PROSITE" id="PS50296">
    <property type="entry name" value="SUI1"/>
    <property type="match status" value="1"/>
</dbReference>
<evidence type="ECO:0000256" key="2">
    <source>
        <dbReference type="ARBA" id="ARBA00071856"/>
    </source>
</evidence>
<feature type="region of interest" description="Disordered" evidence="3">
    <location>
        <begin position="166"/>
        <end position="195"/>
    </location>
</feature>
<dbReference type="InterPro" id="IPR001950">
    <property type="entry name" value="SUI1"/>
</dbReference>
<dbReference type="SUPFAM" id="SSF55159">
    <property type="entry name" value="eIF1-like"/>
    <property type="match status" value="1"/>
</dbReference>
<dbReference type="InterPro" id="IPR048517">
    <property type="entry name" value="DENR_N"/>
</dbReference>
<organism evidence="6">
    <name type="scientific">Cyprideis torosa</name>
    <dbReference type="NCBI Taxonomy" id="163714"/>
    <lineage>
        <taxon>Eukaryota</taxon>
        <taxon>Metazoa</taxon>
        <taxon>Ecdysozoa</taxon>
        <taxon>Arthropoda</taxon>
        <taxon>Crustacea</taxon>
        <taxon>Oligostraca</taxon>
        <taxon>Ostracoda</taxon>
        <taxon>Podocopa</taxon>
        <taxon>Podocopida</taxon>
        <taxon>Cytherocopina</taxon>
        <taxon>Cytheroidea</taxon>
        <taxon>Cytherideidae</taxon>
        <taxon>Cyprideis</taxon>
    </lineage>
</organism>
<dbReference type="AlphaFoldDB" id="A0A7R8W8S6"/>
<dbReference type="Pfam" id="PF01253">
    <property type="entry name" value="SUI1"/>
    <property type="match status" value="1"/>
</dbReference>
<feature type="compositionally biased region" description="Basic residues" evidence="3">
    <location>
        <begin position="182"/>
        <end position="195"/>
    </location>
</feature>
<gene>
    <name evidence="6" type="ORF">CTOB1V02_LOCUS2492</name>
</gene>
<dbReference type="FunFam" id="3.30.780.10:FF:000004">
    <property type="entry name" value="density-regulated protein-like"/>
    <property type="match status" value="1"/>
</dbReference>
<protein>
    <recommendedName>
        <fullName evidence="2">Density-regulated protein homolog</fullName>
    </recommendedName>
</protein>
<dbReference type="InterPro" id="IPR036877">
    <property type="entry name" value="SUI1_dom_sf"/>
</dbReference>